<name>A0A506QN70_9GAMM</name>
<protein>
    <submittedName>
        <fullName evidence="1">Uncharacterized protein</fullName>
    </submittedName>
</protein>
<sequence length="37" mass="4128">MCQQQTLLFISDETVTGCIPVTGTGTLFCFEYLEHSN</sequence>
<proteinExistence type="predicted"/>
<dbReference type="AlphaFoldDB" id="A0A506QN70"/>
<comment type="caution">
    <text evidence="1">The sequence shown here is derived from an EMBL/GenBank/DDBJ whole genome shotgun (WGS) entry which is preliminary data.</text>
</comment>
<evidence type="ECO:0000313" key="1">
    <source>
        <dbReference type="EMBL" id="TPV47574.1"/>
    </source>
</evidence>
<accession>A0A506QN70</accession>
<dbReference type="Proteomes" id="UP000317747">
    <property type="component" value="Unassembled WGS sequence"/>
</dbReference>
<dbReference type="EMBL" id="VHJA01000029">
    <property type="protein sequence ID" value="TPV47574.1"/>
    <property type="molecule type" value="Genomic_DNA"/>
</dbReference>
<evidence type="ECO:0000313" key="2">
    <source>
        <dbReference type="Proteomes" id="UP000317747"/>
    </source>
</evidence>
<reference evidence="1 2" key="1">
    <citation type="submission" date="2019-06" db="EMBL/GenBank/DDBJ databases">
        <title>Taxogenomics and systematics of the genus Pantoea.</title>
        <authorList>
            <person name="Tambong J.T."/>
        </authorList>
    </citation>
    <scope>NUCLEOTIDE SEQUENCE [LARGE SCALE GENOMIC DNA]</scope>
    <source>
        <strain evidence="1 2">LMG 24200</strain>
    </source>
</reference>
<organism evidence="1 2">
    <name type="scientific">Pantoea deleyi</name>
    <dbReference type="NCBI Taxonomy" id="470932"/>
    <lineage>
        <taxon>Bacteria</taxon>
        <taxon>Pseudomonadati</taxon>
        <taxon>Pseudomonadota</taxon>
        <taxon>Gammaproteobacteria</taxon>
        <taxon>Enterobacterales</taxon>
        <taxon>Erwiniaceae</taxon>
        <taxon>Pantoea</taxon>
    </lineage>
</organism>
<gene>
    <name evidence="1" type="ORF">FJW01_03630</name>
</gene>
<keyword evidence="2" id="KW-1185">Reference proteome</keyword>